<keyword evidence="3" id="KW-1185">Reference proteome</keyword>
<accession>A0A5N6WHW9</accession>
<evidence type="ECO:0000256" key="1">
    <source>
        <dbReference type="SAM" id="Phobius"/>
    </source>
</evidence>
<keyword evidence="1" id="KW-0472">Membrane</keyword>
<proteinExistence type="predicted"/>
<dbReference type="EMBL" id="ML741930">
    <property type="protein sequence ID" value="KAE8320447.1"/>
    <property type="molecule type" value="Genomic_DNA"/>
</dbReference>
<reference evidence="3" key="1">
    <citation type="submission" date="2019-04" db="EMBL/GenBank/DDBJ databases">
        <title>Friends and foes A comparative genomics studyof 23 Aspergillus species from section Flavi.</title>
        <authorList>
            <consortium name="DOE Joint Genome Institute"/>
            <person name="Kjaerbolling I."/>
            <person name="Vesth T."/>
            <person name="Frisvad J.C."/>
            <person name="Nybo J.L."/>
            <person name="Theobald S."/>
            <person name="Kildgaard S."/>
            <person name="Isbrandt T."/>
            <person name="Kuo A."/>
            <person name="Sato A."/>
            <person name="Lyhne E.K."/>
            <person name="Kogle M.E."/>
            <person name="Wiebenga A."/>
            <person name="Kun R.S."/>
            <person name="Lubbers R.J."/>
            <person name="Makela M.R."/>
            <person name="Barry K."/>
            <person name="Chovatia M."/>
            <person name="Clum A."/>
            <person name="Daum C."/>
            <person name="Haridas S."/>
            <person name="He G."/>
            <person name="LaButti K."/>
            <person name="Lipzen A."/>
            <person name="Mondo S."/>
            <person name="Riley R."/>
            <person name="Salamov A."/>
            <person name="Simmons B.A."/>
            <person name="Magnuson J.K."/>
            <person name="Henrissat B."/>
            <person name="Mortensen U.H."/>
            <person name="Larsen T.O."/>
            <person name="Devries R.P."/>
            <person name="Grigoriev I.V."/>
            <person name="Machida M."/>
            <person name="Baker S.E."/>
            <person name="Andersen M.R."/>
        </authorList>
    </citation>
    <scope>NUCLEOTIDE SEQUENCE [LARGE SCALE GENOMIC DNA]</scope>
    <source>
        <strain evidence="3">CBS 130017</strain>
    </source>
</reference>
<dbReference type="AlphaFoldDB" id="A0A5N6WHW9"/>
<keyword evidence="1" id="KW-0812">Transmembrane</keyword>
<name>A0A5N6WHW9_9EURO</name>
<gene>
    <name evidence="2" type="ORF">BDV39DRAFT_187883</name>
</gene>
<feature type="transmembrane region" description="Helical" evidence="1">
    <location>
        <begin position="36"/>
        <end position="56"/>
    </location>
</feature>
<dbReference type="Proteomes" id="UP000325945">
    <property type="component" value="Unassembled WGS sequence"/>
</dbReference>
<keyword evidence="1" id="KW-1133">Transmembrane helix</keyword>
<sequence length="99" mass="11985">MQAMDMNNTKLAVFLMDHLTLPFIISMVSKRQPCCISLLYSIFLPFYYYKYFVLFFSENKKGGKERDEDRTVLRTTYGVYQKYIPQYPLHFREERKQAE</sequence>
<protein>
    <submittedName>
        <fullName evidence="2">Uncharacterized protein</fullName>
    </submittedName>
</protein>
<evidence type="ECO:0000313" key="2">
    <source>
        <dbReference type="EMBL" id="KAE8320447.1"/>
    </source>
</evidence>
<evidence type="ECO:0000313" key="3">
    <source>
        <dbReference type="Proteomes" id="UP000325945"/>
    </source>
</evidence>
<organism evidence="2 3">
    <name type="scientific">Aspergillus sergii</name>
    <dbReference type="NCBI Taxonomy" id="1034303"/>
    <lineage>
        <taxon>Eukaryota</taxon>
        <taxon>Fungi</taxon>
        <taxon>Dikarya</taxon>
        <taxon>Ascomycota</taxon>
        <taxon>Pezizomycotina</taxon>
        <taxon>Eurotiomycetes</taxon>
        <taxon>Eurotiomycetidae</taxon>
        <taxon>Eurotiales</taxon>
        <taxon>Aspergillaceae</taxon>
        <taxon>Aspergillus</taxon>
        <taxon>Aspergillus subgen. Circumdati</taxon>
    </lineage>
</organism>